<reference evidence="1 2" key="1">
    <citation type="journal article" date="2016" name="Nat. Commun.">
        <title>Thousands of microbial genomes shed light on interconnected biogeochemical processes in an aquifer system.</title>
        <authorList>
            <person name="Anantharaman K."/>
            <person name="Brown C.T."/>
            <person name="Hug L.A."/>
            <person name="Sharon I."/>
            <person name="Castelle C.J."/>
            <person name="Probst A.J."/>
            <person name="Thomas B.C."/>
            <person name="Singh A."/>
            <person name="Wilkins M.J."/>
            <person name="Karaoz U."/>
            <person name="Brodie E.L."/>
            <person name="Williams K.H."/>
            <person name="Hubbard S.S."/>
            <person name="Banfield J.F."/>
        </authorList>
    </citation>
    <scope>NUCLEOTIDE SEQUENCE [LARGE SCALE GENOMIC DNA]</scope>
</reference>
<dbReference type="AlphaFoldDB" id="A0A1F8GWY5"/>
<protein>
    <submittedName>
        <fullName evidence="1">Shikimate kinase</fullName>
    </submittedName>
</protein>
<name>A0A1F8GWY5_9BACT</name>
<proteinExistence type="predicted"/>
<dbReference type="EMBL" id="MGKP01000001">
    <property type="protein sequence ID" value="OGN29925.1"/>
    <property type="molecule type" value="Genomic_DNA"/>
</dbReference>
<organism evidence="1 2">
    <name type="scientific">Candidatus Yanofskybacteria bacterium RIFCSPLOWO2_01_FULL_49_25</name>
    <dbReference type="NCBI Taxonomy" id="1802701"/>
    <lineage>
        <taxon>Bacteria</taxon>
        <taxon>Candidatus Yanofskyibacteriota</taxon>
    </lineage>
</organism>
<accession>A0A1F8GWY5</accession>
<gene>
    <name evidence="1" type="ORF">A3A33_01215</name>
</gene>
<dbReference type="InterPro" id="IPR027417">
    <property type="entry name" value="P-loop_NTPase"/>
</dbReference>
<dbReference type="STRING" id="1802701.A3A33_01215"/>
<sequence length="188" mass="21212">MKTNLVIIFGPPAVGKMTVGHELATLTGYKLMHNHLSIELSLEFFEYGHPAQQKISEGIRQLLFTELAKSDVPGIIFTFVWGLDLASDTTYVDKIVQLFEKEGGTVYYVELEADLDTRLERNTTPFRLSKKASKLNTEKSREGLLELEKKHRMNSAPGEFKRAPYIRINNTTLSATETAEKIKTSFGL</sequence>
<dbReference type="Gene3D" id="3.40.50.300">
    <property type="entry name" value="P-loop containing nucleotide triphosphate hydrolases"/>
    <property type="match status" value="1"/>
</dbReference>
<comment type="caution">
    <text evidence="1">The sequence shown here is derived from an EMBL/GenBank/DDBJ whole genome shotgun (WGS) entry which is preliminary data.</text>
</comment>
<dbReference type="GO" id="GO:0016301">
    <property type="term" value="F:kinase activity"/>
    <property type="evidence" value="ECO:0007669"/>
    <property type="project" value="UniProtKB-KW"/>
</dbReference>
<keyword evidence="1" id="KW-0808">Transferase</keyword>
<keyword evidence="1" id="KW-0418">Kinase</keyword>
<evidence type="ECO:0000313" key="1">
    <source>
        <dbReference type="EMBL" id="OGN29925.1"/>
    </source>
</evidence>
<dbReference type="Proteomes" id="UP000179047">
    <property type="component" value="Unassembled WGS sequence"/>
</dbReference>
<dbReference type="SUPFAM" id="SSF52540">
    <property type="entry name" value="P-loop containing nucleoside triphosphate hydrolases"/>
    <property type="match status" value="1"/>
</dbReference>
<evidence type="ECO:0000313" key="2">
    <source>
        <dbReference type="Proteomes" id="UP000179047"/>
    </source>
</evidence>